<reference evidence="9 10" key="1">
    <citation type="journal article" date="1998" name="Science">
        <title>Genome sequence of the nematode C. elegans: a platform for investigating biology.</title>
        <authorList>
            <consortium name="The C. elegans sequencing consortium"/>
            <person name="Sulson J.E."/>
            <person name="Waterston R."/>
        </authorList>
    </citation>
    <scope>NUCLEOTIDE SEQUENCE [LARGE SCALE GENOMIC DNA]</scope>
    <source>
        <strain evidence="9 10">Bristol N2</strain>
    </source>
</reference>
<dbReference type="PIR" id="T24869">
    <property type="entry name" value="T24869"/>
</dbReference>
<dbReference type="PANTHER" id="PTHR15090">
    <property type="entry name" value="SEQUESTOSOME 1-RELATED"/>
    <property type="match status" value="1"/>
</dbReference>
<dbReference type="RefSeq" id="NP_001255608.1">
    <property type="nucleotide sequence ID" value="NM_001268679.3"/>
</dbReference>
<dbReference type="GO" id="GO:0000423">
    <property type="term" value="P:mitophagy"/>
    <property type="evidence" value="ECO:0000318"/>
    <property type="project" value="GO_Central"/>
</dbReference>
<evidence type="ECO:0000256" key="4">
    <source>
        <dbReference type="PROSITE-ProRule" id="PRU00228"/>
    </source>
</evidence>
<dbReference type="GO" id="GO:0005080">
    <property type="term" value="F:protein kinase C binding"/>
    <property type="evidence" value="ECO:0000318"/>
    <property type="project" value="GO_Central"/>
</dbReference>
<dbReference type="CDD" id="cd02340">
    <property type="entry name" value="ZZ_NBR1_like"/>
    <property type="match status" value="1"/>
</dbReference>
<dbReference type="InterPro" id="IPR000433">
    <property type="entry name" value="Znf_ZZ"/>
</dbReference>
<feature type="region of interest" description="Disordered" evidence="6">
    <location>
        <begin position="632"/>
        <end position="652"/>
    </location>
</feature>
<feature type="domain" description="UBA" evidence="7">
    <location>
        <begin position="654"/>
        <end position="693"/>
    </location>
</feature>
<dbReference type="PeptideAtlas" id="Q22436"/>
<evidence type="ECO:0000256" key="3">
    <source>
        <dbReference type="ARBA" id="ARBA00022833"/>
    </source>
</evidence>
<dbReference type="GO" id="GO:0008270">
    <property type="term" value="F:zinc ion binding"/>
    <property type="evidence" value="ECO:0007669"/>
    <property type="project" value="UniProtKB-KW"/>
</dbReference>
<evidence type="ECO:0000256" key="1">
    <source>
        <dbReference type="ARBA" id="ARBA00022723"/>
    </source>
</evidence>
<dbReference type="SMART" id="SM00291">
    <property type="entry name" value="ZnF_ZZ"/>
    <property type="match status" value="1"/>
</dbReference>
<keyword evidence="10" id="KW-1185">Reference proteome</keyword>
<dbReference type="HOGENOM" id="CLU_400222_0_0_1"/>
<dbReference type="FunFam" id="3.30.60.90:FF:000016">
    <property type="entry name" value="Refractory to sigma P"/>
    <property type="match status" value="1"/>
</dbReference>
<dbReference type="SMART" id="SM00165">
    <property type="entry name" value="UBA"/>
    <property type="match status" value="1"/>
</dbReference>
<evidence type="ECO:0000259" key="8">
    <source>
        <dbReference type="PROSITE" id="PS50135"/>
    </source>
</evidence>
<dbReference type="CTD" id="178139"/>
<keyword evidence="12" id="KW-1267">Proteomics identification</keyword>
<sequence>MAAASSAPHQMQVRVTFYTSHNPQSVLMILKNDQALQQISEKARELFPSADYRLYYGDVNGPIFEFTNSDQIMSKIRITTFSRTPQLFVRLETVPLRPTALPSVSTETAKKASDADRESKSRSSLKRIENNQELTLKTLEKLQKELSRVSALETMVADLHAKEREPVVEEVQKPFPPVKHSASCDACLGDIIGHRFKCLECADYDLCEKCERKSLHYEHAMIRIVEPKKTMIPSYVTSNSPNNVFPTYMQHKIQQPQTIKGINKTVITRLVPSHQVNPAPMPQAPPVSTPVPFPPSPTIGNGAVPKPAQEPRIPPSPTSALPPPQFFNEETRAAIINSAALLKETFSTLSRSFLDLADGAQANMDKKIIERSTMEAGMTKFEEKMDNLKRHCEEKYLGTETAEAEKSEESSKKQADSLSGPKIKKAKKKSCYKKSAERLFTMQLAAAAAEQARLEQEAKKRAEASSAELQRKLAELNVKESQSKSEENIADFVLYDLYGNSLEALLRGRSSSRIADPPTTPNTEPATTELASTTSATPAVTAPASIVPVTPTAPIVETLIVPPLPPVESNPEEVTPMVTAPISIHSSFENISSDFESLSPSWGGYPDLEAAQRLEVIDDNLLDFSDVAVEAQEAQEAQEEARPEPEQSLPPFNEETEKTFDRLLEMGFSYNVTVAAIRANGSNLEMCLQALLH</sequence>
<feature type="compositionally biased region" description="Basic and acidic residues" evidence="6">
    <location>
        <begin position="108"/>
        <end position="126"/>
    </location>
</feature>
<dbReference type="GO" id="GO:0005737">
    <property type="term" value="C:cytoplasm"/>
    <property type="evidence" value="ECO:0000314"/>
    <property type="project" value="WormBase"/>
</dbReference>
<dbReference type="InParanoid" id="Q22436"/>
<dbReference type="SMR" id="Q22436"/>
<dbReference type="PaxDb" id="6239-T12G3.1a.2"/>
<feature type="region of interest" description="Disordered" evidence="6">
    <location>
        <begin position="101"/>
        <end position="126"/>
    </location>
</feature>
<keyword evidence="1" id="KW-0479">Metal-binding</keyword>
<evidence type="ECO:0000256" key="5">
    <source>
        <dbReference type="SAM" id="Coils"/>
    </source>
</evidence>
<feature type="domain" description="ZZ-type" evidence="8">
    <location>
        <begin position="179"/>
        <end position="229"/>
    </location>
</feature>
<organism evidence="9 10">
    <name type="scientific">Caenorhabditis elegans</name>
    <dbReference type="NCBI Taxonomy" id="6239"/>
    <lineage>
        <taxon>Eukaryota</taxon>
        <taxon>Metazoa</taxon>
        <taxon>Ecdysozoa</taxon>
        <taxon>Nematoda</taxon>
        <taxon>Chromadorea</taxon>
        <taxon>Rhabditida</taxon>
        <taxon>Rhabditina</taxon>
        <taxon>Rhabditomorpha</taxon>
        <taxon>Rhabditoidea</taxon>
        <taxon>Rhabditidae</taxon>
        <taxon>Peloderinae</taxon>
        <taxon>Caenorhabditis</taxon>
    </lineage>
</organism>
<dbReference type="PROSITE" id="PS01357">
    <property type="entry name" value="ZF_ZZ_1"/>
    <property type="match status" value="1"/>
</dbReference>
<gene>
    <name evidence="9 11" type="primary">sqst-1</name>
    <name evidence="9" type="ORF">CELE_T12G3.1</name>
    <name evidence="11" type="ORF">T12G3.1</name>
</gene>
<dbReference type="GO" id="GO:0035973">
    <property type="term" value="P:aggrephagy"/>
    <property type="evidence" value="ECO:0000318"/>
    <property type="project" value="GO_Central"/>
</dbReference>
<evidence type="ECO:0000256" key="6">
    <source>
        <dbReference type="SAM" id="MobiDB-lite"/>
    </source>
</evidence>
<dbReference type="InterPro" id="IPR009060">
    <property type="entry name" value="UBA-like_sf"/>
</dbReference>
<dbReference type="FunCoup" id="Q22436">
    <property type="interactions" value="1246"/>
</dbReference>
<accession>Q22436</accession>
<dbReference type="Pfam" id="PF00569">
    <property type="entry name" value="ZZ"/>
    <property type="match status" value="1"/>
</dbReference>
<dbReference type="GO" id="GO:0044753">
    <property type="term" value="C:amphisome"/>
    <property type="evidence" value="ECO:0000318"/>
    <property type="project" value="GO_Central"/>
</dbReference>
<dbReference type="Gene3D" id="3.30.60.90">
    <property type="match status" value="1"/>
</dbReference>
<dbReference type="Proteomes" id="UP000001940">
    <property type="component" value="Chromosome IV"/>
</dbReference>
<protein>
    <submittedName>
        <fullName evidence="9">ZZ-type domain-containing protein</fullName>
    </submittedName>
</protein>
<dbReference type="EMBL" id="BX284604">
    <property type="protein sequence ID" value="CAA92982.2"/>
    <property type="molecule type" value="Genomic_DNA"/>
</dbReference>
<dbReference type="PROSITE" id="PS50030">
    <property type="entry name" value="UBA"/>
    <property type="match status" value="1"/>
</dbReference>
<dbReference type="OrthoDB" id="2122982at2759"/>
<dbReference type="STRING" id="6239.T12G3.1a.2"/>
<feature type="region of interest" description="Disordered" evidence="6">
    <location>
        <begin position="510"/>
        <end position="538"/>
    </location>
</feature>
<feature type="region of interest" description="Disordered" evidence="6">
    <location>
        <begin position="399"/>
        <end position="422"/>
    </location>
</feature>
<dbReference type="PROSITE" id="PS50135">
    <property type="entry name" value="ZF_ZZ_2"/>
    <property type="match status" value="1"/>
</dbReference>
<dbReference type="DIP" id="DIP-25891N"/>
<dbReference type="WormBase" id="T12G3.1a">
    <property type="protein sequence ID" value="CE37554"/>
    <property type="gene ID" value="WBGene00011737"/>
    <property type="gene designation" value="sqst-1"/>
</dbReference>
<evidence type="ECO:0007829" key="12">
    <source>
        <dbReference type="PeptideAtlas" id="Q22436"/>
    </source>
</evidence>
<dbReference type="UCSC" id="T12G3.1.1">
    <property type="organism name" value="c. elegans"/>
</dbReference>
<feature type="compositionally biased region" description="Basic and acidic residues" evidence="6">
    <location>
        <begin position="399"/>
        <end position="415"/>
    </location>
</feature>
<evidence type="ECO:0000313" key="9">
    <source>
        <dbReference type="EMBL" id="CAA92982.2"/>
    </source>
</evidence>
<keyword evidence="5" id="KW-0175">Coiled coil</keyword>
<evidence type="ECO:0000313" key="11">
    <source>
        <dbReference type="WormBase" id="T12G3.1a"/>
    </source>
</evidence>
<proteinExistence type="evidence at protein level"/>
<dbReference type="InterPro" id="IPR015940">
    <property type="entry name" value="UBA"/>
</dbReference>
<dbReference type="PANTHER" id="PTHR15090:SF6">
    <property type="entry name" value="ZZ-TYPE DOMAIN-CONTAINING PROTEIN"/>
    <property type="match status" value="1"/>
</dbReference>
<dbReference type="AlphaFoldDB" id="Q22436"/>
<dbReference type="GO" id="GO:0070530">
    <property type="term" value="F:K63-linked polyubiquitin modification-dependent protein binding"/>
    <property type="evidence" value="ECO:0000318"/>
    <property type="project" value="GO_Central"/>
</dbReference>
<feature type="region of interest" description="Disordered" evidence="6">
    <location>
        <begin position="296"/>
        <end position="315"/>
    </location>
</feature>
<dbReference type="GeneID" id="178139"/>
<dbReference type="GO" id="GO:0016235">
    <property type="term" value="C:aggresome"/>
    <property type="evidence" value="ECO:0000318"/>
    <property type="project" value="GO_Central"/>
</dbReference>
<dbReference type="eggNOG" id="KOG4582">
    <property type="taxonomic scope" value="Eukaryota"/>
</dbReference>
<dbReference type="IntAct" id="Q22436">
    <property type="interactions" value="5"/>
</dbReference>
<keyword evidence="2 4" id="KW-0863">Zinc-finger</keyword>
<keyword evidence="3" id="KW-0862">Zinc</keyword>
<dbReference type="InterPro" id="IPR052260">
    <property type="entry name" value="Autophagy_Rcpt_SigReg"/>
</dbReference>
<feature type="compositionally biased region" description="Low complexity" evidence="6">
    <location>
        <begin position="521"/>
        <end position="538"/>
    </location>
</feature>
<dbReference type="GO" id="GO:0007032">
    <property type="term" value="P:endosome organization"/>
    <property type="evidence" value="ECO:0000318"/>
    <property type="project" value="GO_Central"/>
</dbReference>
<evidence type="ECO:0000256" key="2">
    <source>
        <dbReference type="ARBA" id="ARBA00022771"/>
    </source>
</evidence>
<dbReference type="KEGG" id="cel:CELE_T12G3.1"/>
<dbReference type="Bgee" id="WBGene00011737">
    <property type="expression patterns" value="Expressed in pharyngeal muscle cell (C elegans) and 4 other cell types or tissues"/>
</dbReference>
<dbReference type="ExpressionAtlas" id="Q22436">
    <property type="expression patterns" value="baseline and differential"/>
</dbReference>
<dbReference type="InterPro" id="IPR043145">
    <property type="entry name" value="Znf_ZZ_sf"/>
</dbReference>
<name>Q22436_CAEEL</name>
<evidence type="ECO:0000259" key="7">
    <source>
        <dbReference type="PROSITE" id="PS50030"/>
    </source>
</evidence>
<dbReference type="AGR" id="WB:WBGene00011737"/>
<dbReference type="OMA" id="IFNDETC"/>
<evidence type="ECO:0000313" key="10">
    <source>
        <dbReference type="Proteomes" id="UP000001940"/>
    </source>
</evidence>
<dbReference type="SUPFAM" id="SSF46934">
    <property type="entry name" value="UBA-like"/>
    <property type="match status" value="1"/>
</dbReference>
<feature type="coiled-coil region" evidence="5">
    <location>
        <begin position="452"/>
        <end position="486"/>
    </location>
</feature>
<dbReference type="SUPFAM" id="SSF57850">
    <property type="entry name" value="RING/U-box"/>
    <property type="match status" value="1"/>
</dbReference>